<feature type="non-terminal residue" evidence="3">
    <location>
        <position position="1"/>
    </location>
</feature>
<organism evidence="3 4">
    <name type="scientific">Kipferlia bialata</name>
    <dbReference type="NCBI Taxonomy" id="797122"/>
    <lineage>
        <taxon>Eukaryota</taxon>
        <taxon>Metamonada</taxon>
        <taxon>Carpediemonas-like organisms</taxon>
        <taxon>Kipferlia</taxon>
    </lineage>
</organism>
<accession>A0A9K3D3N4</accession>
<feature type="transmembrane region" description="Helical" evidence="1">
    <location>
        <begin position="6"/>
        <end position="25"/>
    </location>
</feature>
<dbReference type="Gene3D" id="3.30.479.30">
    <property type="entry name" value="Band 7 domain"/>
    <property type="match status" value="1"/>
</dbReference>
<evidence type="ECO:0000313" key="3">
    <source>
        <dbReference type="EMBL" id="GIQ88464.1"/>
    </source>
</evidence>
<dbReference type="Pfam" id="PF01145">
    <property type="entry name" value="Band_7"/>
    <property type="match status" value="1"/>
</dbReference>
<dbReference type="InterPro" id="IPR050710">
    <property type="entry name" value="Band7/mec-2_domain"/>
</dbReference>
<evidence type="ECO:0000256" key="1">
    <source>
        <dbReference type="SAM" id="Phobius"/>
    </source>
</evidence>
<name>A0A9K3D3N4_9EUKA</name>
<feature type="domain" description="Band 7" evidence="2">
    <location>
        <begin position="26"/>
        <end position="210"/>
    </location>
</feature>
<evidence type="ECO:0000313" key="4">
    <source>
        <dbReference type="Proteomes" id="UP000265618"/>
    </source>
</evidence>
<evidence type="ECO:0000259" key="2">
    <source>
        <dbReference type="SMART" id="SM00244"/>
    </source>
</evidence>
<keyword evidence="1" id="KW-0472">Membrane</keyword>
<protein>
    <submittedName>
        <fullName evidence="3">Stomatin family protein</fullName>
    </submittedName>
</protein>
<dbReference type="PANTHER" id="PTHR43327:SF3">
    <property type="entry name" value="BAND 7 DOMAIN-CONTAINING PROTEIN"/>
    <property type="match status" value="1"/>
</dbReference>
<gene>
    <name evidence="3" type="ORF">KIPB_010714</name>
</gene>
<sequence>MGAGQIAGVLIAAFAVLIVFILAKYRPIVVVKEKQAIIIERLGKYTNTLTAGIHFVMPIISQPRKYSYHYFDTDPRTQRVKLVRKRNIMIISTSDEIQDYPATHIISRDNASCYLDCCLSYSIQNPRQMIYSCQNLPLMLQKCLQSHVRNVAGQLDIDQLIEESGSLKILTSLLQNEATRWGVRIRFVKVQNLKAQELEQDLARKKNAELQN</sequence>
<dbReference type="AlphaFoldDB" id="A0A9K3D3N4"/>
<keyword evidence="1" id="KW-0812">Transmembrane</keyword>
<keyword evidence="1" id="KW-1133">Transmembrane helix</keyword>
<dbReference type="EMBL" id="BDIP01004088">
    <property type="protein sequence ID" value="GIQ88464.1"/>
    <property type="molecule type" value="Genomic_DNA"/>
</dbReference>
<dbReference type="SMART" id="SM00244">
    <property type="entry name" value="PHB"/>
    <property type="match status" value="1"/>
</dbReference>
<reference evidence="3 4" key="1">
    <citation type="journal article" date="2018" name="PLoS ONE">
        <title>The draft genome of Kipferlia bialata reveals reductive genome evolution in fornicate parasites.</title>
        <authorList>
            <person name="Tanifuji G."/>
            <person name="Takabayashi S."/>
            <person name="Kume K."/>
            <person name="Takagi M."/>
            <person name="Nakayama T."/>
            <person name="Kamikawa R."/>
            <person name="Inagaki Y."/>
            <person name="Hashimoto T."/>
        </authorList>
    </citation>
    <scope>NUCLEOTIDE SEQUENCE [LARGE SCALE GENOMIC DNA]</scope>
    <source>
        <strain evidence="3">NY0173</strain>
    </source>
</reference>
<keyword evidence="4" id="KW-1185">Reference proteome</keyword>
<dbReference type="InterPro" id="IPR001107">
    <property type="entry name" value="Band_7"/>
</dbReference>
<proteinExistence type="predicted"/>
<dbReference type="OrthoDB" id="434619at2759"/>
<dbReference type="InterPro" id="IPR036013">
    <property type="entry name" value="Band_7/SPFH_dom_sf"/>
</dbReference>
<dbReference type="SUPFAM" id="SSF117892">
    <property type="entry name" value="Band 7/SPFH domain"/>
    <property type="match status" value="1"/>
</dbReference>
<dbReference type="PANTHER" id="PTHR43327">
    <property type="entry name" value="STOMATIN-LIKE PROTEIN 2, MITOCHONDRIAL"/>
    <property type="match status" value="1"/>
</dbReference>
<dbReference type="Proteomes" id="UP000265618">
    <property type="component" value="Unassembled WGS sequence"/>
</dbReference>
<comment type="caution">
    <text evidence="3">The sequence shown here is derived from an EMBL/GenBank/DDBJ whole genome shotgun (WGS) entry which is preliminary data.</text>
</comment>